<evidence type="ECO:0000313" key="2">
    <source>
        <dbReference type="EMBL" id="TYL54052.1"/>
    </source>
</evidence>
<comment type="caution">
    <text evidence="2">The sequence shown here is derived from an EMBL/GenBank/DDBJ whole genome shotgun (WGS) entry which is preliminary data.</text>
</comment>
<feature type="domain" description="SnoaL-like" evidence="1">
    <location>
        <begin position="23"/>
        <end position="133"/>
    </location>
</feature>
<evidence type="ECO:0000313" key="3">
    <source>
        <dbReference type="Proteomes" id="UP000325243"/>
    </source>
</evidence>
<dbReference type="InterPro" id="IPR037401">
    <property type="entry name" value="SnoaL-like"/>
</dbReference>
<dbReference type="EMBL" id="VSSB01000001">
    <property type="protein sequence ID" value="TYL54052.1"/>
    <property type="molecule type" value="Genomic_DNA"/>
</dbReference>
<dbReference type="RefSeq" id="WP_148733516.1">
    <property type="nucleotide sequence ID" value="NZ_VSSB01000001.1"/>
</dbReference>
<evidence type="ECO:0000259" key="1">
    <source>
        <dbReference type="Pfam" id="PF13474"/>
    </source>
</evidence>
<keyword evidence="3" id="KW-1185">Reference proteome</keyword>
<dbReference type="SUPFAM" id="SSF54427">
    <property type="entry name" value="NTF2-like"/>
    <property type="match status" value="1"/>
</dbReference>
<dbReference type="AlphaFoldDB" id="A0A5S4V4Y8"/>
<reference evidence="2 3" key="1">
    <citation type="submission" date="2019-08" db="EMBL/GenBank/DDBJ databases">
        <authorList>
            <person name="Hu J."/>
        </authorList>
    </citation>
    <scope>NUCLEOTIDE SEQUENCE [LARGE SCALE GENOMIC DNA]</scope>
    <source>
        <strain evidence="2 3">NEAU-184</strain>
    </source>
</reference>
<sequence length="137" mass="15955">MLTSFEHDRRIHEAEVAWIVSKRAAAMRSRDADWLAARYLPGAPVVGPTPPVTRVADPSRDAMRLWEWFELLQGRIRWSTRVEKMRMTGDQAICHCIEQVSLRAWTQARVRMTLTTTVALRRIDDVWCIEWEHAVEA</sequence>
<dbReference type="Pfam" id="PF13474">
    <property type="entry name" value="SnoaL_3"/>
    <property type="match status" value="1"/>
</dbReference>
<dbReference type="InterPro" id="IPR032710">
    <property type="entry name" value="NTF2-like_dom_sf"/>
</dbReference>
<protein>
    <recommendedName>
        <fullName evidence="1">SnoaL-like domain-containing protein</fullName>
    </recommendedName>
</protein>
<gene>
    <name evidence="2" type="ORF">FYC51_10680</name>
</gene>
<dbReference type="Gene3D" id="3.10.450.50">
    <property type="match status" value="1"/>
</dbReference>
<accession>A0A5S4V4Y8</accession>
<proteinExistence type="predicted"/>
<name>A0A5S4V4Y8_9MICO</name>
<dbReference type="Proteomes" id="UP000325243">
    <property type="component" value="Unassembled WGS sequence"/>
</dbReference>
<organism evidence="2 3">
    <name type="scientific">Agromyces mariniharenae</name>
    <dbReference type="NCBI Taxonomy" id="2604423"/>
    <lineage>
        <taxon>Bacteria</taxon>
        <taxon>Bacillati</taxon>
        <taxon>Actinomycetota</taxon>
        <taxon>Actinomycetes</taxon>
        <taxon>Micrococcales</taxon>
        <taxon>Microbacteriaceae</taxon>
        <taxon>Agromyces</taxon>
    </lineage>
</organism>